<evidence type="ECO:0000313" key="2">
    <source>
        <dbReference type="EMBL" id="MBB5283653.1"/>
    </source>
</evidence>
<reference evidence="2 3" key="1">
    <citation type="submission" date="2020-08" db="EMBL/GenBank/DDBJ databases">
        <title>Genomic Encyclopedia of Type Strains, Phase IV (KMG-IV): sequencing the most valuable type-strain genomes for metagenomic binning, comparative biology and taxonomic classification.</title>
        <authorList>
            <person name="Goeker M."/>
        </authorList>
    </citation>
    <scope>NUCLEOTIDE SEQUENCE [LARGE SCALE GENOMIC DNA]</scope>
    <source>
        <strain evidence="2 3">DSM 105074</strain>
    </source>
</reference>
<dbReference type="RefSeq" id="WP_184173228.1">
    <property type="nucleotide sequence ID" value="NZ_JACHGF010000002.1"/>
</dbReference>
<comment type="caution">
    <text evidence="2">The sequence shown here is derived from an EMBL/GenBank/DDBJ whole genome shotgun (WGS) entry which is preliminary data.</text>
</comment>
<organism evidence="2 3">
    <name type="scientific">Rhabdobacter roseus</name>
    <dbReference type="NCBI Taxonomy" id="1655419"/>
    <lineage>
        <taxon>Bacteria</taxon>
        <taxon>Pseudomonadati</taxon>
        <taxon>Bacteroidota</taxon>
        <taxon>Cytophagia</taxon>
        <taxon>Cytophagales</taxon>
        <taxon>Cytophagaceae</taxon>
        <taxon>Rhabdobacter</taxon>
    </lineage>
</organism>
<dbReference type="Proteomes" id="UP000557307">
    <property type="component" value="Unassembled WGS sequence"/>
</dbReference>
<dbReference type="AlphaFoldDB" id="A0A840TQZ1"/>
<sequence>MAESEKSIGGKIWGFFVKEASEQPVATPPPSPVAAPAPATVRDTAGTRDIDRKFVDHFVELLAKANLPGPDYFEFKQALQSMQGLGLSEEKQFQAAWASFKAMGGLTDLAVLTTTAGQYLTVLDKDRAAFLKDVERALAERVGSLNDELKKLQQDNKAFAEQITALQAKINANNERIGQISGEVEAQSARIHENRDGYELAHQSFVQQIHSDNDKIKKYLN</sequence>
<dbReference type="Gene3D" id="1.20.5.340">
    <property type="match status" value="1"/>
</dbReference>
<name>A0A840TQZ1_9BACT</name>
<keyword evidence="3" id="KW-1185">Reference proteome</keyword>
<evidence type="ECO:0000313" key="3">
    <source>
        <dbReference type="Proteomes" id="UP000557307"/>
    </source>
</evidence>
<feature type="coiled-coil region" evidence="1">
    <location>
        <begin position="135"/>
        <end position="169"/>
    </location>
</feature>
<gene>
    <name evidence="2" type="ORF">HNQ92_001779</name>
</gene>
<dbReference type="EMBL" id="JACHGF010000002">
    <property type="protein sequence ID" value="MBB5283653.1"/>
    <property type="molecule type" value="Genomic_DNA"/>
</dbReference>
<evidence type="ECO:0000256" key="1">
    <source>
        <dbReference type="SAM" id="Coils"/>
    </source>
</evidence>
<keyword evidence="1" id="KW-0175">Coiled coil</keyword>
<protein>
    <submittedName>
        <fullName evidence="2">Outer membrane murein-binding lipoprotein Lpp</fullName>
    </submittedName>
</protein>
<keyword evidence="2" id="KW-0449">Lipoprotein</keyword>
<proteinExistence type="predicted"/>
<accession>A0A840TQZ1</accession>